<gene>
    <name evidence="3" type="ORF">HPBE_LOCUS3809</name>
</gene>
<dbReference type="GO" id="GO:0007059">
    <property type="term" value="P:chromosome segregation"/>
    <property type="evidence" value="ECO:0007669"/>
    <property type="project" value="TreeGrafter"/>
</dbReference>
<organism evidence="4 5">
    <name type="scientific">Heligmosomoides polygyrus</name>
    <name type="common">Parasitic roundworm</name>
    <dbReference type="NCBI Taxonomy" id="6339"/>
    <lineage>
        <taxon>Eukaryota</taxon>
        <taxon>Metazoa</taxon>
        <taxon>Ecdysozoa</taxon>
        <taxon>Nematoda</taxon>
        <taxon>Chromadorea</taxon>
        <taxon>Rhabditida</taxon>
        <taxon>Rhabditina</taxon>
        <taxon>Rhabditomorpha</taxon>
        <taxon>Strongyloidea</taxon>
        <taxon>Heligmosomidae</taxon>
        <taxon>Heligmosomoides</taxon>
    </lineage>
</organism>
<evidence type="ECO:0000313" key="3">
    <source>
        <dbReference type="EMBL" id="VDO44108.1"/>
    </source>
</evidence>
<feature type="coiled-coil region" evidence="1">
    <location>
        <begin position="25"/>
        <end position="78"/>
    </location>
</feature>
<dbReference type="Pfam" id="PF01028">
    <property type="entry name" value="Topoisom_I"/>
    <property type="match status" value="1"/>
</dbReference>
<evidence type="ECO:0000313" key="5">
    <source>
        <dbReference type="WBParaSite" id="HPBE_0000380801-mRNA-1"/>
    </source>
</evidence>
<dbReference type="OrthoDB" id="5871909at2759"/>
<dbReference type="Proteomes" id="UP000050761">
    <property type="component" value="Unassembled WGS sequence"/>
</dbReference>
<evidence type="ECO:0000259" key="2">
    <source>
        <dbReference type="Pfam" id="PF01028"/>
    </source>
</evidence>
<protein>
    <submittedName>
        <fullName evidence="5">Topoisom_I domain-containing protein</fullName>
    </submittedName>
</protein>
<dbReference type="SUPFAM" id="SSF56349">
    <property type="entry name" value="DNA breaking-rejoining enzymes"/>
    <property type="match status" value="1"/>
</dbReference>
<dbReference type="InterPro" id="IPR051062">
    <property type="entry name" value="Topoisomerase_IB"/>
</dbReference>
<dbReference type="WBParaSite" id="HPBE_0000380801-mRNA-1">
    <property type="protein sequence ID" value="HPBE_0000380801-mRNA-1"/>
    <property type="gene ID" value="HPBE_0000380801"/>
</dbReference>
<dbReference type="PANTHER" id="PTHR10290">
    <property type="entry name" value="DNA TOPOISOMERASE I"/>
    <property type="match status" value="1"/>
</dbReference>
<dbReference type="Gene3D" id="1.10.132.10">
    <property type="match status" value="1"/>
</dbReference>
<sequence length="133" mass="15259">MLSYNRANRMVAILCNHQRAVPKGHDKAMENLEQKIKDKKRELKEAKAELEKARGAAKEKAQKKVDRIKEQLKKLKISRTDRVSGGCSQIFLANFSIKEKNLPYLCILSKTEYWKGRKWSCEAVVKDGIGPKT</sequence>
<dbReference type="SUPFAM" id="SSF46596">
    <property type="entry name" value="Eukaryotic DNA topoisomerase I, dispensable insert domain"/>
    <property type="match status" value="1"/>
</dbReference>
<dbReference type="PANTHER" id="PTHR10290:SF3">
    <property type="entry name" value="DNA TOPOISOMERASE 1"/>
    <property type="match status" value="1"/>
</dbReference>
<accession>A0A183FCB6</accession>
<dbReference type="InterPro" id="IPR011010">
    <property type="entry name" value="DNA_brk_join_enz"/>
</dbReference>
<reference evidence="5" key="2">
    <citation type="submission" date="2019-09" db="UniProtKB">
        <authorList>
            <consortium name="WormBaseParasite"/>
        </authorList>
    </citation>
    <scope>IDENTIFICATION</scope>
</reference>
<dbReference type="EMBL" id="UZAH01015576">
    <property type="protein sequence ID" value="VDO44108.1"/>
    <property type="molecule type" value="Genomic_DNA"/>
</dbReference>
<evidence type="ECO:0000313" key="4">
    <source>
        <dbReference type="Proteomes" id="UP000050761"/>
    </source>
</evidence>
<dbReference type="GO" id="GO:0003677">
    <property type="term" value="F:DNA binding"/>
    <property type="evidence" value="ECO:0007669"/>
    <property type="project" value="InterPro"/>
</dbReference>
<name>A0A183FCB6_HELPZ</name>
<accession>A0A3P7YSF1</accession>
<feature type="domain" description="DNA topoisomerase I catalytic core eukaryotic-type" evidence="2">
    <location>
        <begin position="2"/>
        <end position="49"/>
    </location>
</feature>
<dbReference type="GO" id="GO:0006265">
    <property type="term" value="P:DNA topological change"/>
    <property type="evidence" value="ECO:0007669"/>
    <property type="project" value="InterPro"/>
</dbReference>
<dbReference type="GO" id="GO:0006260">
    <property type="term" value="P:DNA replication"/>
    <property type="evidence" value="ECO:0007669"/>
    <property type="project" value="TreeGrafter"/>
</dbReference>
<dbReference type="GO" id="GO:0005694">
    <property type="term" value="C:chromosome"/>
    <property type="evidence" value="ECO:0007669"/>
    <property type="project" value="InterPro"/>
</dbReference>
<dbReference type="InterPro" id="IPR014727">
    <property type="entry name" value="TopoI_cat_a/b-sub_euk"/>
</dbReference>
<proteinExistence type="predicted"/>
<keyword evidence="1" id="KW-0175">Coiled coil</keyword>
<reference evidence="3 4" key="1">
    <citation type="submission" date="2018-11" db="EMBL/GenBank/DDBJ databases">
        <authorList>
            <consortium name="Pathogen Informatics"/>
        </authorList>
    </citation>
    <scope>NUCLEOTIDE SEQUENCE [LARGE SCALE GENOMIC DNA]</scope>
</reference>
<dbReference type="GO" id="GO:0005730">
    <property type="term" value="C:nucleolus"/>
    <property type="evidence" value="ECO:0007669"/>
    <property type="project" value="TreeGrafter"/>
</dbReference>
<dbReference type="GO" id="GO:0003917">
    <property type="term" value="F:DNA topoisomerase type I (single strand cut, ATP-independent) activity"/>
    <property type="evidence" value="ECO:0007669"/>
    <property type="project" value="InterPro"/>
</dbReference>
<keyword evidence="4" id="KW-1185">Reference proteome</keyword>
<dbReference type="AlphaFoldDB" id="A0A183FCB6"/>
<dbReference type="InterPro" id="IPR013500">
    <property type="entry name" value="TopoI_cat_euk"/>
</dbReference>
<evidence type="ECO:0000256" key="1">
    <source>
        <dbReference type="SAM" id="Coils"/>
    </source>
</evidence>